<protein>
    <submittedName>
        <fullName evidence="6">Na+/K+/2Cl-cotransporter isoform 2</fullName>
    </submittedName>
</protein>
<dbReference type="GO" id="GO:0016020">
    <property type="term" value="C:membrane"/>
    <property type="evidence" value="ECO:0007669"/>
    <property type="project" value="UniProtKB-SubCell"/>
</dbReference>
<keyword evidence="4" id="KW-0472">Membrane</keyword>
<evidence type="ECO:0000256" key="3">
    <source>
        <dbReference type="ARBA" id="ARBA00022989"/>
    </source>
</evidence>
<proteinExistence type="evidence at transcript level"/>
<name>A0A088FII8_HALRR</name>
<accession>A0A088FII8</accession>
<keyword evidence="2" id="KW-0812">Transmembrane</keyword>
<feature type="non-terminal residue" evidence="6">
    <location>
        <position position="1"/>
    </location>
</feature>
<dbReference type="PANTHER" id="PTHR11827:SF103">
    <property type="entry name" value="SODIUM CHLORIDE COTRANSPORTER 69, ISOFORM E"/>
    <property type="match status" value="1"/>
</dbReference>
<dbReference type="AlphaFoldDB" id="A0A088FII8"/>
<dbReference type="InterPro" id="IPR018491">
    <property type="entry name" value="SLC12_C"/>
</dbReference>
<evidence type="ECO:0000259" key="5">
    <source>
        <dbReference type="Pfam" id="PF03522"/>
    </source>
</evidence>
<evidence type="ECO:0000256" key="1">
    <source>
        <dbReference type="ARBA" id="ARBA00004141"/>
    </source>
</evidence>
<evidence type="ECO:0000256" key="2">
    <source>
        <dbReference type="ARBA" id="ARBA00022692"/>
    </source>
</evidence>
<dbReference type="GO" id="GO:0055078">
    <property type="term" value="P:sodium ion homeostasis"/>
    <property type="evidence" value="ECO:0007669"/>
    <property type="project" value="TreeGrafter"/>
</dbReference>
<dbReference type="GO" id="GO:0055075">
    <property type="term" value="P:potassium ion homeostasis"/>
    <property type="evidence" value="ECO:0007669"/>
    <property type="project" value="TreeGrafter"/>
</dbReference>
<evidence type="ECO:0000256" key="4">
    <source>
        <dbReference type="ARBA" id="ARBA00023136"/>
    </source>
</evidence>
<dbReference type="GO" id="GO:0055064">
    <property type="term" value="P:chloride ion homeostasis"/>
    <property type="evidence" value="ECO:0007669"/>
    <property type="project" value="TreeGrafter"/>
</dbReference>
<comment type="subcellular location">
    <subcellularLocation>
        <location evidence="1">Membrane</location>
        <topology evidence="1">Multi-pass membrane protein</topology>
    </subcellularLocation>
</comment>
<evidence type="ECO:0000313" key="6">
    <source>
        <dbReference type="EMBL" id="AIM43578.1"/>
    </source>
</evidence>
<organism evidence="6">
    <name type="scientific">Halocaridina rubra</name>
    <name type="common">Hawaiian red shrimp</name>
    <dbReference type="NCBI Taxonomy" id="373956"/>
    <lineage>
        <taxon>Eukaryota</taxon>
        <taxon>Metazoa</taxon>
        <taxon>Ecdysozoa</taxon>
        <taxon>Arthropoda</taxon>
        <taxon>Crustacea</taxon>
        <taxon>Multicrustacea</taxon>
        <taxon>Malacostraca</taxon>
        <taxon>Eumalacostraca</taxon>
        <taxon>Eucarida</taxon>
        <taxon>Decapoda</taxon>
        <taxon>Pleocyemata</taxon>
        <taxon>Caridea</taxon>
        <taxon>Atyoidea</taxon>
        <taxon>Atyidae</taxon>
        <taxon>Halocaridina</taxon>
    </lineage>
</organism>
<sequence>EEHVKTYRPQVLVLSGSPGSRPPLIHFANSITKNMSLLVAGECCSDQQSMRVRSHLTREATDWLNRHKIRAFYTLSDGPSMELAARAIMANVGLGKLQ</sequence>
<dbReference type="InterPro" id="IPR004842">
    <property type="entry name" value="SLC12A_fam"/>
</dbReference>
<dbReference type="GO" id="GO:0006884">
    <property type="term" value="P:cell volume homeostasis"/>
    <property type="evidence" value="ECO:0007669"/>
    <property type="project" value="TreeGrafter"/>
</dbReference>
<dbReference type="GO" id="GO:0008511">
    <property type="term" value="F:sodium:potassium:chloride symporter activity"/>
    <property type="evidence" value="ECO:0007669"/>
    <property type="project" value="TreeGrafter"/>
</dbReference>
<feature type="domain" description="SLC12A transporter C-terminal" evidence="5">
    <location>
        <begin position="21"/>
        <end position="98"/>
    </location>
</feature>
<dbReference type="EMBL" id="KF650066">
    <property type="protein sequence ID" value="AIM43578.1"/>
    <property type="molecule type" value="mRNA"/>
</dbReference>
<feature type="non-terminal residue" evidence="6">
    <location>
        <position position="98"/>
    </location>
</feature>
<dbReference type="GO" id="GO:1990573">
    <property type="term" value="P:potassium ion import across plasma membrane"/>
    <property type="evidence" value="ECO:0007669"/>
    <property type="project" value="TreeGrafter"/>
</dbReference>
<dbReference type="Pfam" id="PF03522">
    <property type="entry name" value="SLC12"/>
    <property type="match status" value="1"/>
</dbReference>
<dbReference type="PANTHER" id="PTHR11827">
    <property type="entry name" value="SOLUTE CARRIER FAMILY 12, CATION COTRANSPORTERS"/>
    <property type="match status" value="1"/>
</dbReference>
<keyword evidence="3" id="KW-1133">Transmembrane helix</keyword>
<reference evidence="6" key="1">
    <citation type="journal article" date="2014" name="J. Exp. Biol.">
        <title>Osmoregulation in the Hawaiian anchialine shrimp Halocaridina rubra (Crustacea: Atyidae): expression of ion transporters, mitochondria-rich cell proliferation and hemolymph osmolality during salinity transfers.</title>
        <authorList>
            <person name="Havird J.C."/>
            <person name="Santos S.R."/>
            <person name="Henry R.P."/>
        </authorList>
    </citation>
    <scope>NUCLEOTIDE SEQUENCE</scope>
    <source>
        <strain evidence="6">HILO</strain>
    </source>
</reference>